<accession>A0A235B4X8</accession>
<protein>
    <recommendedName>
        <fullName evidence="3">Tetratricopeptide repeat protein</fullName>
    </recommendedName>
</protein>
<sequence>MTQWEVLKREAKEKVAHLLPNRTFDDFEDPNSRMLIAVTCLQRGEKELAYDLFETVAAEGPFDNENRRFAYVRSLVELAEMDAEKEQFESAEQRMGTALADFPEGMDYMMSRTHLDVYLTYYRFRLGKRKEAENELKTLIQREEERFREHHPEDGRNLVGPGLCYAIHQLSLFHAEQGDWAAAVEIFRRLRPYAAAVDDEGWNKADRLVQEGSHEEAYQKLSESVSYGAG</sequence>
<proteinExistence type="predicted"/>
<evidence type="ECO:0000313" key="1">
    <source>
        <dbReference type="EMBL" id="OYD07366.1"/>
    </source>
</evidence>
<dbReference type="OrthoDB" id="2987756at2"/>
<gene>
    <name evidence="1" type="ORF">CHM34_10675</name>
</gene>
<evidence type="ECO:0000313" key="2">
    <source>
        <dbReference type="Proteomes" id="UP000215459"/>
    </source>
</evidence>
<evidence type="ECO:0008006" key="3">
    <source>
        <dbReference type="Google" id="ProtNLM"/>
    </source>
</evidence>
<dbReference type="RefSeq" id="WP_094264602.1">
    <property type="nucleotide sequence ID" value="NZ_NOWF01000006.1"/>
</dbReference>
<dbReference type="InterPro" id="IPR011990">
    <property type="entry name" value="TPR-like_helical_dom_sf"/>
</dbReference>
<dbReference type="Gene3D" id="1.25.40.10">
    <property type="entry name" value="Tetratricopeptide repeat domain"/>
    <property type="match status" value="1"/>
</dbReference>
<dbReference type="AlphaFoldDB" id="A0A235B4X8"/>
<reference evidence="1 2" key="1">
    <citation type="submission" date="2017-07" db="EMBL/GenBank/DDBJ databases">
        <title>The genome sequence of Paludifilum halophilum highlights mechanisms for microbial adaptation to high salt environemnts.</title>
        <authorList>
            <person name="Belbahri L."/>
        </authorList>
    </citation>
    <scope>NUCLEOTIDE SEQUENCE [LARGE SCALE GENOMIC DNA]</scope>
    <source>
        <strain evidence="1 2">DSM 102817</strain>
    </source>
</reference>
<keyword evidence="2" id="KW-1185">Reference proteome</keyword>
<dbReference type="Proteomes" id="UP000215459">
    <property type="component" value="Unassembled WGS sequence"/>
</dbReference>
<dbReference type="SUPFAM" id="SSF48452">
    <property type="entry name" value="TPR-like"/>
    <property type="match status" value="1"/>
</dbReference>
<comment type="caution">
    <text evidence="1">The sequence shown here is derived from an EMBL/GenBank/DDBJ whole genome shotgun (WGS) entry which is preliminary data.</text>
</comment>
<dbReference type="EMBL" id="NOWF01000006">
    <property type="protein sequence ID" value="OYD07366.1"/>
    <property type="molecule type" value="Genomic_DNA"/>
</dbReference>
<organism evidence="1 2">
    <name type="scientific">Paludifilum halophilum</name>
    <dbReference type="NCBI Taxonomy" id="1642702"/>
    <lineage>
        <taxon>Bacteria</taxon>
        <taxon>Bacillati</taxon>
        <taxon>Bacillota</taxon>
        <taxon>Bacilli</taxon>
        <taxon>Bacillales</taxon>
        <taxon>Thermoactinomycetaceae</taxon>
        <taxon>Paludifilum</taxon>
    </lineage>
</organism>
<name>A0A235B4X8_9BACL</name>